<evidence type="ECO:0000313" key="1">
    <source>
        <dbReference type="EMBL" id="QJH93810.1"/>
    </source>
</evidence>
<protein>
    <submittedName>
        <fullName evidence="1">Uncharacterized protein</fullName>
    </submittedName>
</protein>
<dbReference type="EMBL" id="MT144591">
    <property type="protein sequence ID" value="QJH93810.1"/>
    <property type="molecule type" value="Genomic_DNA"/>
</dbReference>
<accession>A0A6M3X7E3</accession>
<organism evidence="1">
    <name type="scientific">viral metagenome</name>
    <dbReference type="NCBI Taxonomy" id="1070528"/>
    <lineage>
        <taxon>unclassified sequences</taxon>
        <taxon>metagenomes</taxon>
        <taxon>organismal metagenomes</taxon>
    </lineage>
</organism>
<proteinExistence type="predicted"/>
<sequence>MTMDKKKAPKPRSISAKQVGGVETPATVMLTPVHLDEGLKWWSHDGILVGGVQFDGDQGKMSGKVGYVPILVPRTWTGEQFHFVAEYEADAPETRFKFRLYYGCGDPAEIHRGESAVLEEKAGGKRRMAFELDPAHIDFNELFRVTIEVIRETPGPIKIYGAWLEVGV</sequence>
<dbReference type="AlphaFoldDB" id="A0A6M3X7E3"/>
<name>A0A6M3X7E3_9ZZZZ</name>
<gene>
    <name evidence="1" type="ORF">TM448B00134_0104</name>
</gene>
<reference evidence="1" key="1">
    <citation type="submission" date="2020-03" db="EMBL/GenBank/DDBJ databases">
        <title>The deep terrestrial virosphere.</title>
        <authorList>
            <person name="Holmfeldt K."/>
            <person name="Nilsson E."/>
            <person name="Simone D."/>
            <person name="Lopez-Fernandez M."/>
            <person name="Wu X."/>
            <person name="de Brujin I."/>
            <person name="Lundin D."/>
            <person name="Andersson A."/>
            <person name="Bertilsson S."/>
            <person name="Dopson M."/>
        </authorList>
    </citation>
    <scope>NUCLEOTIDE SEQUENCE</scope>
    <source>
        <strain evidence="1">TM448B00134</strain>
    </source>
</reference>